<proteinExistence type="predicted"/>
<keyword evidence="2" id="KW-1185">Reference proteome</keyword>
<accession>A0AAD5QPM5</accession>
<reference evidence="1" key="1">
    <citation type="submission" date="2021-06" db="EMBL/GenBank/DDBJ databases">
        <title>Parelaphostrongylus tenuis whole genome reference sequence.</title>
        <authorList>
            <person name="Garwood T.J."/>
            <person name="Larsen P.A."/>
            <person name="Fountain-Jones N.M."/>
            <person name="Garbe J.R."/>
            <person name="Macchietto M.G."/>
            <person name="Kania S.A."/>
            <person name="Gerhold R.W."/>
            <person name="Richards J.E."/>
            <person name="Wolf T.M."/>
        </authorList>
    </citation>
    <scope>NUCLEOTIDE SEQUENCE</scope>
    <source>
        <strain evidence="1">MNPRO001-30</strain>
        <tissue evidence="1">Meninges</tissue>
    </source>
</reference>
<dbReference type="AlphaFoldDB" id="A0AAD5QPM5"/>
<dbReference type="EMBL" id="JAHQIW010003673">
    <property type="protein sequence ID" value="KAJ1359698.1"/>
    <property type="molecule type" value="Genomic_DNA"/>
</dbReference>
<gene>
    <name evidence="1" type="ORF">KIN20_018482</name>
</gene>
<evidence type="ECO:0000313" key="1">
    <source>
        <dbReference type="EMBL" id="KAJ1359698.1"/>
    </source>
</evidence>
<evidence type="ECO:0000313" key="2">
    <source>
        <dbReference type="Proteomes" id="UP001196413"/>
    </source>
</evidence>
<name>A0AAD5QPM5_PARTN</name>
<protein>
    <submittedName>
        <fullName evidence="1">Uncharacterized protein</fullName>
    </submittedName>
</protein>
<organism evidence="1 2">
    <name type="scientific">Parelaphostrongylus tenuis</name>
    <name type="common">Meningeal worm</name>
    <dbReference type="NCBI Taxonomy" id="148309"/>
    <lineage>
        <taxon>Eukaryota</taxon>
        <taxon>Metazoa</taxon>
        <taxon>Ecdysozoa</taxon>
        <taxon>Nematoda</taxon>
        <taxon>Chromadorea</taxon>
        <taxon>Rhabditida</taxon>
        <taxon>Rhabditina</taxon>
        <taxon>Rhabditomorpha</taxon>
        <taxon>Strongyloidea</taxon>
        <taxon>Metastrongylidae</taxon>
        <taxon>Parelaphostrongylus</taxon>
    </lineage>
</organism>
<comment type="caution">
    <text evidence="1">The sequence shown here is derived from an EMBL/GenBank/DDBJ whole genome shotgun (WGS) entry which is preliminary data.</text>
</comment>
<sequence>MLSKTAPLFTFMDRREVMTSIKGLHDRIRVLNGRVPEIVNEMTTKKPDVAISELNTNIAVLNLYLVQLKYRMSRLEQVLVDEFTSVTLHRRSPYAASEEAVEGTEEASFAENDVSNLDVTSSDPPFECAILTSDNVELDEANEKSRRARRRSRSLSVVKKVIRRFTRSITPSRRFLIPGDIGADVTLREDI</sequence>
<dbReference type="Proteomes" id="UP001196413">
    <property type="component" value="Unassembled WGS sequence"/>
</dbReference>